<sequence length="46" mass="4480">MRCPPLPSSATGRQADTAASYLTAPGRSGNSTVTGDAGGVGELGPF</sequence>
<evidence type="ECO:0000313" key="2">
    <source>
        <dbReference type="EMBL" id="ELS52239.1"/>
    </source>
</evidence>
<organism evidence="2 3">
    <name type="scientific">Streptomyces viridochromogenes Tue57</name>
    <dbReference type="NCBI Taxonomy" id="1160705"/>
    <lineage>
        <taxon>Bacteria</taxon>
        <taxon>Bacillati</taxon>
        <taxon>Actinomycetota</taxon>
        <taxon>Actinomycetes</taxon>
        <taxon>Kitasatosporales</taxon>
        <taxon>Streptomycetaceae</taxon>
        <taxon>Streptomyces</taxon>
    </lineage>
</organism>
<name>L8P7U3_STRVR</name>
<evidence type="ECO:0000256" key="1">
    <source>
        <dbReference type="SAM" id="MobiDB-lite"/>
    </source>
</evidence>
<proteinExistence type="predicted"/>
<dbReference type="EMBL" id="AMLP01000214">
    <property type="protein sequence ID" value="ELS52239.1"/>
    <property type="molecule type" value="Genomic_DNA"/>
</dbReference>
<protein>
    <submittedName>
        <fullName evidence="2">Uncharacterized protein</fullName>
    </submittedName>
</protein>
<evidence type="ECO:0000313" key="3">
    <source>
        <dbReference type="Proteomes" id="UP000011205"/>
    </source>
</evidence>
<feature type="compositionally biased region" description="Gly residues" evidence="1">
    <location>
        <begin position="36"/>
        <end position="46"/>
    </location>
</feature>
<dbReference type="RefSeq" id="WP_004002271.1">
    <property type="nucleotide sequence ID" value="NZ_AMLP01000214.1"/>
</dbReference>
<feature type="region of interest" description="Disordered" evidence="1">
    <location>
        <begin position="1"/>
        <end position="46"/>
    </location>
</feature>
<gene>
    <name evidence="2" type="ORF">STVIR_6804</name>
</gene>
<dbReference type="PATRIC" id="fig|1160705.3.peg.6720"/>
<dbReference type="Proteomes" id="UP000011205">
    <property type="component" value="Unassembled WGS sequence"/>
</dbReference>
<dbReference type="AlphaFoldDB" id="L8P7U3"/>
<comment type="caution">
    <text evidence="2">The sequence shown here is derived from an EMBL/GenBank/DDBJ whole genome shotgun (WGS) entry which is preliminary data.</text>
</comment>
<accession>L8P7U3</accession>
<reference evidence="2 3" key="1">
    <citation type="journal article" date="2013" name="Genome Announc.">
        <title>Draft Genome Sequence of Streptomyces viridochromogenes Strain Tu57, Producer of Avilamycin.</title>
        <authorList>
            <person name="Gruning B.A."/>
            <person name="Erxleben A."/>
            <person name="Hahnlein A."/>
            <person name="Gunther S."/>
        </authorList>
    </citation>
    <scope>NUCLEOTIDE SEQUENCE [LARGE SCALE GENOMIC DNA]</scope>
    <source>
        <strain evidence="2 3">Tue57</strain>
    </source>
</reference>